<feature type="region of interest" description="Disordered" evidence="3">
    <location>
        <begin position="1"/>
        <end position="30"/>
    </location>
</feature>
<dbReference type="PANTHER" id="PTHR48112:SF22">
    <property type="entry name" value="MITOCHONDRIAL TRANSCRIPTION FACTOR A, ISOFORM B"/>
    <property type="match status" value="1"/>
</dbReference>
<dbReference type="SUPFAM" id="SSF47095">
    <property type="entry name" value="HMG-box"/>
    <property type="match status" value="1"/>
</dbReference>
<dbReference type="InterPro" id="IPR009071">
    <property type="entry name" value="HMG_box_dom"/>
</dbReference>
<keyword evidence="1 2" id="KW-0238">DNA-binding</keyword>
<sequence>MAKPSTKKPAAKKPTAKKAKKDPNKPKGASSAYIFFSSAMRPKLKKDGDSIGDVAKKIGVEWGKLSDKEKAPYQKLADADKVRAQKAMAKYKAK</sequence>
<dbReference type="Proteomes" id="UP001363151">
    <property type="component" value="Unassembled WGS sequence"/>
</dbReference>
<keyword evidence="2" id="KW-0539">Nucleus</keyword>
<evidence type="ECO:0000256" key="1">
    <source>
        <dbReference type="ARBA" id="ARBA00023125"/>
    </source>
</evidence>
<proteinExistence type="predicted"/>
<comment type="caution">
    <text evidence="5">The sequence shown here is derived from an EMBL/GenBank/DDBJ whole genome shotgun (WGS) entry which is preliminary data.</text>
</comment>
<evidence type="ECO:0000313" key="6">
    <source>
        <dbReference type="Proteomes" id="UP001363151"/>
    </source>
</evidence>
<keyword evidence="6" id="KW-1185">Reference proteome</keyword>
<evidence type="ECO:0000256" key="2">
    <source>
        <dbReference type="PROSITE-ProRule" id="PRU00267"/>
    </source>
</evidence>
<dbReference type="InterPro" id="IPR050342">
    <property type="entry name" value="HMGB"/>
</dbReference>
<dbReference type="SMART" id="SM00398">
    <property type="entry name" value="HMG"/>
    <property type="match status" value="1"/>
</dbReference>
<dbReference type="PRINTS" id="PR00886">
    <property type="entry name" value="HIGHMOBLTY12"/>
</dbReference>
<reference evidence="5 6" key="1">
    <citation type="submission" date="2024-03" db="EMBL/GenBank/DDBJ databases">
        <title>Aureococcus anophagefferens CCMP1851 and Kratosvirus quantuckense: Draft genome of a second virus-susceptible host strain in the model system.</title>
        <authorList>
            <person name="Chase E."/>
            <person name="Truchon A.R."/>
            <person name="Schepens W."/>
            <person name="Wilhelm S.W."/>
        </authorList>
    </citation>
    <scope>NUCLEOTIDE SEQUENCE [LARGE SCALE GENOMIC DNA]</scope>
    <source>
        <strain evidence="5 6">CCMP1851</strain>
    </source>
</reference>
<dbReference type="Pfam" id="PF09011">
    <property type="entry name" value="HMG_box_2"/>
    <property type="match status" value="1"/>
</dbReference>
<dbReference type="Gene3D" id="1.10.30.10">
    <property type="entry name" value="High mobility group box domain"/>
    <property type="match status" value="1"/>
</dbReference>
<protein>
    <recommendedName>
        <fullName evidence="4">HMG box domain-containing protein</fullName>
    </recommendedName>
</protein>
<gene>
    <name evidence="5" type="ORF">SO694_00059018</name>
</gene>
<evidence type="ECO:0000256" key="3">
    <source>
        <dbReference type="SAM" id="MobiDB-lite"/>
    </source>
</evidence>
<feature type="DNA-binding region" description="HMG box" evidence="2">
    <location>
        <begin position="26"/>
        <end position="92"/>
    </location>
</feature>
<evidence type="ECO:0000313" key="5">
    <source>
        <dbReference type="EMBL" id="KAK7241348.1"/>
    </source>
</evidence>
<evidence type="ECO:0000259" key="4">
    <source>
        <dbReference type="PROSITE" id="PS50118"/>
    </source>
</evidence>
<feature type="domain" description="HMG box" evidence="4">
    <location>
        <begin position="26"/>
        <end position="92"/>
    </location>
</feature>
<dbReference type="InterPro" id="IPR036910">
    <property type="entry name" value="HMG_box_dom_sf"/>
</dbReference>
<accession>A0ABR1FYU3</accession>
<dbReference type="PROSITE" id="PS50118">
    <property type="entry name" value="HMG_BOX_2"/>
    <property type="match status" value="1"/>
</dbReference>
<dbReference type="EMBL" id="JBBJCI010000202">
    <property type="protein sequence ID" value="KAK7241348.1"/>
    <property type="molecule type" value="Genomic_DNA"/>
</dbReference>
<name>A0ABR1FYU3_AURAN</name>
<dbReference type="PANTHER" id="PTHR48112">
    <property type="entry name" value="HIGH MOBILITY GROUP PROTEIN DSP1"/>
    <property type="match status" value="1"/>
</dbReference>
<feature type="compositionally biased region" description="Basic residues" evidence="3">
    <location>
        <begin position="1"/>
        <end position="20"/>
    </location>
</feature>
<organism evidence="5 6">
    <name type="scientific">Aureococcus anophagefferens</name>
    <name type="common">Harmful bloom alga</name>
    <dbReference type="NCBI Taxonomy" id="44056"/>
    <lineage>
        <taxon>Eukaryota</taxon>
        <taxon>Sar</taxon>
        <taxon>Stramenopiles</taxon>
        <taxon>Ochrophyta</taxon>
        <taxon>Pelagophyceae</taxon>
        <taxon>Pelagomonadales</taxon>
        <taxon>Pelagomonadaceae</taxon>
        <taxon>Aureococcus</taxon>
    </lineage>
</organism>